<dbReference type="STRING" id="553218.CAMRE0001_0979"/>
<evidence type="ECO:0000313" key="1">
    <source>
        <dbReference type="EMBL" id="EEF13778.1"/>
    </source>
</evidence>
<sequence length="42" mass="5086">MQNTPQTAPQLNLDFKKNYLDKGRLSDKRIKLKSFVKFKMKW</sequence>
<dbReference type="EMBL" id="ACFU01000014">
    <property type="protein sequence ID" value="EEF13778.1"/>
    <property type="molecule type" value="Genomic_DNA"/>
</dbReference>
<name>B9D2P1_CAMRE</name>
<evidence type="ECO:0000313" key="2">
    <source>
        <dbReference type="Proteomes" id="UP000003082"/>
    </source>
</evidence>
<organism evidence="1 2">
    <name type="scientific">Campylobacter rectus RM3267</name>
    <dbReference type="NCBI Taxonomy" id="553218"/>
    <lineage>
        <taxon>Bacteria</taxon>
        <taxon>Pseudomonadati</taxon>
        <taxon>Campylobacterota</taxon>
        <taxon>Epsilonproteobacteria</taxon>
        <taxon>Campylobacterales</taxon>
        <taxon>Campylobacteraceae</taxon>
        <taxon>Campylobacter</taxon>
    </lineage>
</organism>
<protein>
    <submittedName>
        <fullName evidence="1">Uncharacterized protein</fullName>
    </submittedName>
</protein>
<dbReference type="Proteomes" id="UP000003082">
    <property type="component" value="Unassembled WGS sequence"/>
</dbReference>
<accession>B9D2P1</accession>
<dbReference type="AlphaFoldDB" id="B9D2P1"/>
<reference evidence="1 2" key="1">
    <citation type="submission" date="2008-08" db="EMBL/GenBank/DDBJ databases">
        <authorList>
            <person name="Madupu R."/>
            <person name="Durkin A.S."/>
            <person name="Torralba M."/>
            <person name="Methe B."/>
            <person name="Sutton G.G."/>
            <person name="Strausberg R.L."/>
            <person name="Nelson K.E."/>
        </authorList>
    </citation>
    <scope>NUCLEOTIDE SEQUENCE [LARGE SCALE GENOMIC DNA]</scope>
    <source>
        <strain evidence="1 2">RM3267</strain>
    </source>
</reference>
<gene>
    <name evidence="1" type="ORF">CAMRE0001_0979</name>
</gene>
<comment type="caution">
    <text evidence="1">The sequence shown here is derived from an EMBL/GenBank/DDBJ whole genome shotgun (WGS) entry which is preliminary data.</text>
</comment>
<keyword evidence="2" id="KW-1185">Reference proteome</keyword>
<proteinExistence type="predicted"/>